<protein>
    <recommendedName>
        <fullName evidence="3">non-specific serine/threonine protein kinase</fullName>
        <ecNumber evidence="3">2.7.11.1</ecNumber>
    </recommendedName>
</protein>
<dbReference type="GO" id="GO:0009882">
    <property type="term" value="F:blue light photoreceptor activity"/>
    <property type="evidence" value="ECO:0007669"/>
    <property type="project" value="UniProtKB-ARBA"/>
</dbReference>
<feature type="compositionally biased region" description="Polar residues" evidence="19">
    <location>
        <begin position="435"/>
        <end position="455"/>
    </location>
</feature>
<organism evidence="23">
    <name type="scientific">Pellia neesiana</name>
    <name type="common">Liverwort</name>
    <name type="synonym">Pellia epiphylla f. neesiana</name>
    <dbReference type="NCBI Taxonomy" id="70144"/>
    <lineage>
        <taxon>Eukaryota</taxon>
        <taxon>Viridiplantae</taxon>
        <taxon>Streptophyta</taxon>
        <taxon>Embryophyta</taxon>
        <taxon>Marchantiophyta</taxon>
        <taxon>Jungermanniopsida</taxon>
        <taxon>Pelliidae</taxon>
        <taxon>Pelliales</taxon>
        <taxon>Pelliaceae</taxon>
        <taxon>Pellia</taxon>
    </lineage>
</organism>
<dbReference type="AlphaFoldDB" id="A0A059UJI0"/>
<dbReference type="PROSITE" id="PS50011">
    <property type="entry name" value="PROTEIN_KINASE_DOM"/>
    <property type="match status" value="1"/>
</dbReference>
<dbReference type="GO" id="GO:0004674">
    <property type="term" value="F:protein serine/threonine kinase activity"/>
    <property type="evidence" value="ECO:0007669"/>
    <property type="project" value="UniProtKB-KW"/>
</dbReference>
<keyword evidence="8" id="KW-0288">FMN</keyword>
<dbReference type="InterPro" id="IPR000014">
    <property type="entry name" value="PAS"/>
</dbReference>
<dbReference type="EC" id="2.7.11.1" evidence="3"/>
<feature type="compositionally biased region" description="Basic and acidic residues" evidence="19">
    <location>
        <begin position="17"/>
        <end position="29"/>
    </location>
</feature>
<feature type="domain" description="PAS" evidence="21">
    <location>
        <begin position="234"/>
        <end position="307"/>
    </location>
</feature>
<evidence type="ECO:0000256" key="16">
    <source>
        <dbReference type="ARBA" id="ARBA00047899"/>
    </source>
</evidence>
<dbReference type="InterPro" id="IPR017441">
    <property type="entry name" value="Protein_kinase_ATP_BS"/>
</dbReference>
<feature type="compositionally biased region" description="Gly residues" evidence="19">
    <location>
        <begin position="163"/>
        <end position="172"/>
    </location>
</feature>
<evidence type="ECO:0000256" key="11">
    <source>
        <dbReference type="ARBA" id="ARBA00022741"/>
    </source>
</evidence>
<keyword evidence="7" id="KW-0285">Flavoprotein</keyword>
<feature type="compositionally biased region" description="Polar residues" evidence="19">
    <location>
        <begin position="139"/>
        <end position="151"/>
    </location>
</feature>
<dbReference type="SMART" id="SM00086">
    <property type="entry name" value="PAC"/>
    <property type="match status" value="2"/>
</dbReference>
<dbReference type="SUPFAM" id="SSF55785">
    <property type="entry name" value="PYP-like sensor domain (PAS domain)"/>
    <property type="match status" value="2"/>
</dbReference>
<dbReference type="FunFam" id="1.10.510.10:FF:000265">
    <property type="entry name" value="Putative LOV domain-containing protein"/>
    <property type="match status" value="1"/>
</dbReference>
<feature type="domain" description="PAC" evidence="22">
    <location>
        <begin position="308"/>
        <end position="362"/>
    </location>
</feature>
<feature type="region of interest" description="Disordered" evidence="19">
    <location>
        <begin position="132"/>
        <end position="188"/>
    </location>
</feature>
<sequence>MMSSTEPSVPPIHSVRKHTEMSSKHDSSRTTRPSLEVFGGAPSVMYTPHPPDVFASGGSRQGGLANAPKEESENLAQSLLKQGEKSALVTERSRRGETSSTRDQVDRWLSTVDEGVAPASKGFVREPSSDFLLDGLDAGQSSESKLENSTPPEGGLFKEKGIGKGYALGNGGRVPVQPGVSESSHEAIPKKEPSWQAALLAVTAAEATHGASGSRDERISEASDGYDARSVPRISGDLKDALASFQQTFVVSDATRADYPILYASAGFFEMTGYSPKEVIGRNCRFLQGPETDQEDIQRIRNALKDGKTFCGRLLNYRKNGTPFWNLLTIAPIKDDNGKILKYIGMQVEVSKYTEGNRANDLRPNGMPSSLIKYDSRQQDRATSSVQELVGALKHPAPTQEASPPRKSTGGGAPPLFSFPPLRDELELKLPSRFSTQSTASSVKASGNQNVSKFRSKSESVNRTPEDVKARAMVENGGKSQSTRRLSGLMQLIKKPGKVPPPPIPVEDLDLDDSMPNAEDRDSLDNMERATEIRRGMDLATTLERIEKNFVITDPRLPDNPIIFASDHFLELTEYTREEIIGRNCRFLQGPDTDMGVVRKISDAIRGQKNITVQLLNYTKTGKPFWNLFHLEAMKDNKGELQYFIGVQLDGSEHIEPIRRRMSERTEEEGKKIVQSTAKNVDGALRELPDANTSLEDLWANHSRVVLPKPHKRNSSTWDAVRGVLSGGEKLGLAHFRPIKPLGCGDTGSVHLVELRNTTEFYAMKAMEKAVMVNRNKVHRARAEREILEKMDHPFLPTLYGSFQTRTHVCLITDFCPGGELFLLLERQPQKRFQEDAARFYTAEIILALEYLHCVGVVYRDLKPENVLIQQDGHVQLTDFDLSFLTASRPQLYRPAIPSGRRKRNVSKESLRPMVLTEPPARSNSFVGTEEYIAPEIILGLGHNSSVDWWALGILLYEMLFGRTPFRGRNRQRTFANVLHKDLGFPSSIPISLGAKQVIRGLLHRDPKKRLGSDKGANDLKSHPFFSDINWPLIRCMTPPKLETPVFHIGKEPDTRDLDWDDGDPSAASFNNTF</sequence>
<dbReference type="PROSITE" id="PS50113">
    <property type="entry name" value="PAC"/>
    <property type="match status" value="2"/>
</dbReference>
<dbReference type="FunFam" id="3.30.450.20:FF:000036">
    <property type="entry name" value="Putative LOV domain-containing protein"/>
    <property type="match status" value="1"/>
</dbReference>
<evidence type="ECO:0000313" key="23">
    <source>
        <dbReference type="EMBL" id="AHZ63884.1"/>
    </source>
</evidence>
<dbReference type="SMART" id="SM00091">
    <property type="entry name" value="PAS"/>
    <property type="match status" value="2"/>
</dbReference>
<dbReference type="PROSITE" id="PS00107">
    <property type="entry name" value="PROTEIN_KINASE_ATP"/>
    <property type="match status" value="1"/>
</dbReference>
<keyword evidence="11 18" id="KW-0547">Nucleotide-binding</keyword>
<feature type="region of interest" description="Disordered" evidence="19">
    <location>
        <begin position="357"/>
        <end position="421"/>
    </location>
</feature>
<evidence type="ECO:0000256" key="1">
    <source>
        <dbReference type="ARBA" id="ARBA00001917"/>
    </source>
</evidence>
<evidence type="ECO:0000256" key="2">
    <source>
        <dbReference type="ARBA" id="ARBA00009903"/>
    </source>
</evidence>
<comment type="catalytic activity">
    <reaction evidence="16">
        <text>L-threonyl-[protein] + ATP = O-phospho-L-threonyl-[protein] + ADP + H(+)</text>
        <dbReference type="Rhea" id="RHEA:46608"/>
        <dbReference type="Rhea" id="RHEA-COMP:11060"/>
        <dbReference type="Rhea" id="RHEA-COMP:11605"/>
        <dbReference type="ChEBI" id="CHEBI:15378"/>
        <dbReference type="ChEBI" id="CHEBI:30013"/>
        <dbReference type="ChEBI" id="CHEBI:30616"/>
        <dbReference type="ChEBI" id="CHEBI:61977"/>
        <dbReference type="ChEBI" id="CHEBI:456216"/>
        <dbReference type="EC" id="2.7.11.1"/>
    </reaction>
</comment>
<dbReference type="FunFam" id="3.30.450.20:FF:000002">
    <property type="entry name" value="LOV domain-containing protein"/>
    <property type="match status" value="1"/>
</dbReference>
<feature type="region of interest" description="Disordered" evidence="19">
    <location>
        <begin position="1"/>
        <end position="107"/>
    </location>
</feature>
<dbReference type="CDD" id="cd05574">
    <property type="entry name" value="STKc_phototropin_like"/>
    <property type="match status" value="1"/>
</dbReference>
<evidence type="ECO:0000256" key="17">
    <source>
        <dbReference type="ARBA" id="ARBA00048679"/>
    </source>
</evidence>
<accession>A0A059UJI0</accession>
<dbReference type="InterPro" id="IPR035965">
    <property type="entry name" value="PAS-like_dom_sf"/>
</dbReference>
<gene>
    <name evidence="23" type="primary">PHOT</name>
</gene>
<feature type="region of interest" description="Disordered" evidence="19">
    <location>
        <begin position="435"/>
        <end position="467"/>
    </location>
</feature>
<evidence type="ECO:0000256" key="15">
    <source>
        <dbReference type="ARBA" id="ARBA00023170"/>
    </source>
</evidence>
<evidence type="ECO:0000256" key="18">
    <source>
        <dbReference type="PROSITE-ProRule" id="PRU10141"/>
    </source>
</evidence>
<dbReference type="PANTHER" id="PTHR45637">
    <property type="entry name" value="FLIPPASE KINASE 1-RELATED"/>
    <property type="match status" value="1"/>
</dbReference>
<reference evidence="23" key="2">
    <citation type="submission" date="2014-01" db="EMBL/GenBank/DDBJ databases">
        <authorList>
            <person name="Li F.-W."/>
        </authorList>
    </citation>
    <scope>NUCLEOTIDE SEQUENCE</scope>
</reference>
<evidence type="ECO:0000256" key="5">
    <source>
        <dbReference type="ARBA" id="ARBA00022543"/>
    </source>
</evidence>
<dbReference type="PROSITE" id="PS50112">
    <property type="entry name" value="PAS"/>
    <property type="match status" value="2"/>
</dbReference>
<dbReference type="Gene3D" id="1.10.510.10">
    <property type="entry name" value="Transferase(Phosphotransferase) domain 1"/>
    <property type="match status" value="1"/>
</dbReference>
<evidence type="ECO:0000259" key="22">
    <source>
        <dbReference type="PROSITE" id="PS50113"/>
    </source>
</evidence>
<evidence type="ECO:0000256" key="9">
    <source>
        <dbReference type="ARBA" id="ARBA00022679"/>
    </source>
</evidence>
<comment type="cofactor">
    <cofactor evidence="1">
        <name>FMN</name>
        <dbReference type="ChEBI" id="CHEBI:58210"/>
    </cofactor>
</comment>
<dbReference type="InterPro" id="IPR011009">
    <property type="entry name" value="Kinase-like_dom_sf"/>
</dbReference>
<evidence type="ECO:0000256" key="12">
    <source>
        <dbReference type="ARBA" id="ARBA00022777"/>
    </source>
</evidence>
<keyword evidence="15" id="KW-0675">Receptor</keyword>
<dbReference type="SUPFAM" id="SSF56112">
    <property type="entry name" value="Protein kinase-like (PK-like)"/>
    <property type="match status" value="1"/>
</dbReference>
<dbReference type="SMART" id="SM00220">
    <property type="entry name" value="S_TKc"/>
    <property type="match status" value="1"/>
</dbReference>
<dbReference type="InterPro" id="IPR008271">
    <property type="entry name" value="Ser/Thr_kinase_AS"/>
</dbReference>
<dbReference type="NCBIfam" id="TIGR00229">
    <property type="entry name" value="sensory_box"/>
    <property type="match status" value="2"/>
</dbReference>
<feature type="domain" description="PAS" evidence="21">
    <location>
        <begin position="535"/>
        <end position="608"/>
    </location>
</feature>
<feature type="region of interest" description="Disordered" evidence="19">
    <location>
        <begin position="494"/>
        <end position="523"/>
    </location>
</feature>
<evidence type="ECO:0000256" key="8">
    <source>
        <dbReference type="ARBA" id="ARBA00022643"/>
    </source>
</evidence>
<evidence type="ECO:0000256" key="10">
    <source>
        <dbReference type="ARBA" id="ARBA00022737"/>
    </source>
</evidence>
<comment type="catalytic activity">
    <reaction evidence="17">
        <text>L-seryl-[protein] + ATP = O-phospho-L-seryl-[protein] + ADP + H(+)</text>
        <dbReference type="Rhea" id="RHEA:17989"/>
        <dbReference type="Rhea" id="RHEA-COMP:9863"/>
        <dbReference type="Rhea" id="RHEA-COMP:11604"/>
        <dbReference type="ChEBI" id="CHEBI:15378"/>
        <dbReference type="ChEBI" id="CHEBI:29999"/>
        <dbReference type="ChEBI" id="CHEBI:30616"/>
        <dbReference type="ChEBI" id="CHEBI:83421"/>
        <dbReference type="ChEBI" id="CHEBI:456216"/>
        <dbReference type="EC" id="2.7.11.1"/>
    </reaction>
</comment>
<evidence type="ECO:0000256" key="19">
    <source>
        <dbReference type="SAM" id="MobiDB-lite"/>
    </source>
</evidence>
<evidence type="ECO:0000259" key="21">
    <source>
        <dbReference type="PROSITE" id="PS50112"/>
    </source>
</evidence>
<keyword evidence="14" id="KW-0157">Chromophore</keyword>
<proteinExistence type="evidence at transcript level"/>
<feature type="domain" description="PAC" evidence="22">
    <location>
        <begin position="609"/>
        <end position="663"/>
    </location>
</feature>
<dbReference type="Pfam" id="PF13426">
    <property type="entry name" value="PAS_9"/>
    <property type="match status" value="2"/>
</dbReference>
<dbReference type="InterPro" id="IPR000700">
    <property type="entry name" value="PAS-assoc_C"/>
</dbReference>
<feature type="binding site" evidence="18">
    <location>
        <position position="765"/>
    </location>
    <ligand>
        <name>ATP</name>
        <dbReference type="ChEBI" id="CHEBI:30616"/>
    </ligand>
</feature>
<evidence type="ECO:0000256" key="6">
    <source>
        <dbReference type="ARBA" id="ARBA00022606"/>
    </source>
</evidence>
<evidence type="ECO:0000256" key="14">
    <source>
        <dbReference type="ARBA" id="ARBA00022991"/>
    </source>
</evidence>
<keyword evidence="10" id="KW-0677">Repeat</keyword>
<dbReference type="InterPro" id="IPR001610">
    <property type="entry name" value="PAC"/>
</dbReference>
<dbReference type="Gene3D" id="3.30.200.20">
    <property type="entry name" value="Phosphorylase Kinase, domain 1"/>
    <property type="match status" value="1"/>
</dbReference>
<dbReference type="Gene3D" id="3.30.450.20">
    <property type="entry name" value="PAS domain"/>
    <property type="match status" value="2"/>
</dbReference>
<keyword evidence="6" id="KW-0716">Sensory transduction</keyword>
<feature type="compositionally biased region" description="Basic and acidic residues" evidence="19">
    <location>
        <begin position="456"/>
        <end position="467"/>
    </location>
</feature>
<keyword evidence="4" id="KW-0723">Serine/threonine-protein kinase</keyword>
<evidence type="ECO:0000256" key="7">
    <source>
        <dbReference type="ARBA" id="ARBA00022630"/>
    </source>
</evidence>
<dbReference type="GO" id="GO:0005524">
    <property type="term" value="F:ATP binding"/>
    <property type="evidence" value="ECO:0007669"/>
    <property type="project" value="UniProtKB-UniRule"/>
</dbReference>
<feature type="domain" description="Protein kinase" evidence="20">
    <location>
        <begin position="736"/>
        <end position="1026"/>
    </location>
</feature>
<dbReference type="Pfam" id="PF00069">
    <property type="entry name" value="Pkinase"/>
    <property type="match status" value="1"/>
</dbReference>
<comment type="similarity">
    <text evidence="2">Belongs to the protein kinase superfamily. AGC Ser/Thr protein kinase family.</text>
</comment>
<dbReference type="EMBL" id="KJ195083">
    <property type="protein sequence ID" value="AHZ63884.1"/>
    <property type="molecule type" value="mRNA"/>
</dbReference>
<evidence type="ECO:0000256" key="13">
    <source>
        <dbReference type="ARBA" id="ARBA00022840"/>
    </source>
</evidence>
<keyword evidence="12" id="KW-0418">Kinase</keyword>
<keyword evidence="13 18" id="KW-0067">ATP-binding</keyword>
<keyword evidence="9" id="KW-0808">Transferase</keyword>
<evidence type="ECO:0000256" key="3">
    <source>
        <dbReference type="ARBA" id="ARBA00012513"/>
    </source>
</evidence>
<dbReference type="InterPro" id="IPR000719">
    <property type="entry name" value="Prot_kinase_dom"/>
</dbReference>
<evidence type="ECO:0000256" key="4">
    <source>
        <dbReference type="ARBA" id="ARBA00022527"/>
    </source>
</evidence>
<keyword evidence="5" id="KW-0600">Photoreceptor protein</keyword>
<dbReference type="PROSITE" id="PS00108">
    <property type="entry name" value="PROTEIN_KINASE_ST"/>
    <property type="match status" value="1"/>
</dbReference>
<name>A0A059UJI0_PELNE</name>
<reference evidence="23" key="1">
    <citation type="journal article" date="2014" name="Proc. Natl. Acad. Sci. U.S.A.">
        <title>Horizontal transfer of an adaptive chimeric photoreceptor from bryophytes to ferns.</title>
        <authorList>
            <person name="Li F.W."/>
            <person name="Villarreal J.C."/>
            <person name="Kelly S."/>
            <person name="Rothfels C.J."/>
            <person name="Melkonian M."/>
            <person name="Frangedakis E."/>
            <person name="Ruhsam M."/>
            <person name="Sigel E.M."/>
            <person name="Der J.P."/>
            <person name="Pittermann J."/>
            <person name="Burge D.O."/>
            <person name="Pokorny L."/>
            <person name="Larsson A."/>
            <person name="Chen T."/>
            <person name="Weststrand S."/>
            <person name="Thomas P."/>
            <person name="Carpenter E."/>
            <person name="Zhang Y."/>
            <person name="Tian Z."/>
            <person name="Chen L."/>
            <person name="Yan Z."/>
            <person name="Zhu Y."/>
            <person name="Sun X."/>
            <person name="Wang J."/>
            <person name="Stevenson D.W."/>
            <person name="Crandall-Stotler B.J."/>
            <person name="Shaw A.J."/>
            <person name="Deyholos M.K."/>
            <person name="Soltis D.E."/>
            <person name="Graham S.W."/>
            <person name="Windham M.D."/>
            <person name="Langdale J.A."/>
            <person name="Wong G.K."/>
            <person name="Mathews S."/>
            <person name="Pryer K.M."/>
        </authorList>
    </citation>
    <scope>NUCLEOTIDE SEQUENCE</scope>
</reference>
<evidence type="ECO:0000259" key="20">
    <source>
        <dbReference type="PROSITE" id="PS50011"/>
    </source>
</evidence>
<dbReference type="FunFam" id="3.30.200.20:FF:000133">
    <property type="entry name" value="LOV domain-containing protein"/>
    <property type="match status" value="1"/>
</dbReference>
<dbReference type="CDD" id="cd00130">
    <property type="entry name" value="PAS"/>
    <property type="match status" value="2"/>
</dbReference>